<dbReference type="Proteomes" id="UP001232245">
    <property type="component" value="Unassembled WGS sequence"/>
</dbReference>
<comment type="caution">
    <text evidence="1">The sequence shown here is derived from an EMBL/GenBank/DDBJ whole genome shotgun (WGS) entry which is preliminary data.</text>
</comment>
<accession>A0ABT9Z026</accession>
<evidence type="ECO:0000313" key="1">
    <source>
        <dbReference type="EMBL" id="MDQ0225608.1"/>
    </source>
</evidence>
<dbReference type="RefSeq" id="WP_174879983.1">
    <property type="nucleotide sequence ID" value="NZ_CADEPK010000084.1"/>
</dbReference>
<gene>
    <name evidence="1" type="ORF">J2S02_001952</name>
</gene>
<name>A0ABT9Z026_9BACI</name>
<protein>
    <submittedName>
        <fullName evidence="1">Uncharacterized protein</fullName>
    </submittedName>
</protein>
<organism evidence="1 2">
    <name type="scientific">Metabacillus niabensis</name>
    <dbReference type="NCBI Taxonomy" id="324854"/>
    <lineage>
        <taxon>Bacteria</taxon>
        <taxon>Bacillati</taxon>
        <taxon>Bacillota</taxon>
        <taxon>Bacilli</taxon>
        <taxon>Bacillales</taxon>
        <taxon>Bacillaceae</taxon>
        <taxon>Metabacillus</taxon>
    </lineage>
</organism>
<evidence type="ECO:0000313" key="2">
    <source>
        <dbReference type="Proteomes" id="UP001232245"/>
    </source>
</evidence>
<proteinExistence type="predicted"/>
<keyword evidence="2" id="KW-1185">Reference proteome</keyword>
<sequence length="106" mass="12336">MKFCSILIVSIVMFIIPVLNLKDQPEVDPLKQTSFTSLLFDHEFEMTQIASLLELQASKLLLAYRGYDQNAIQLVLHNQLVLNVIEFFSHDKPFFIVKKFQSNYLI</sequence>
<reference evidence="1 2" key="1">
    <citation type="submission" date="2023-07" db="EMBL/GenBank/DDBJ databases">
        <title>Genomic Encyclopedia of Type Strains, Phase IV (KMG-IV): sequencing the most valuable type-strain genomes for metagenomic binning, comparative biology and taxonomic classification.</title>
        <authorList>
            <person name="Goeker M."/>
        </authorList>
    </citation>
    <scope>NUCLEOTIDE SEQUENCE [LARGE SCALE GENOMIC DNA]</scope>
    <source>
        <strain evidence="1 2">DSM 17723</strain>
    </source>
</reference>
<dbReference type="EMBL" id="JAUSTZ010000003">
    <property type="protein sequence ID" value="MDQ0225608.1"/>
    <property type="molecule type" value="Genomic_DNA"/>
</dbReference>